<dbReference type="RefSeq" id="WP_289410940.1">
    <property type="nucleotide sequence ID" value="NZ_JAUCDY010000009.1"/>
</dbReference>
<protein>
    <submittedName>
        <fullName evidence="2">SprT family zinc-dependent metalloprotease</fullName>
        <ecNumber evidence="2">3.4.-.-</ecNumber>
    </submittedName>
</protein>
<dbReference type="InterPro" id="IPR002725">
    <property type="entry name" value="YgjP-like_metallopeptidase"/>
</dbReference>
<organism evidence="2 3">
    <name type="scientific">Thiopseudomonas acetoxidans</name>
    <dbReference type="NCBI Taxonomy" id="3041622"/>
    <lineage>
        <taxon>Bacteria</taxon>
        <taxon>Pseudomonadati</taxon>
        <taxon>Pseudomonadota</taxon>
        <taxon>Gammaproteobacteria</taxon>
        <taxon>Pseudomonadales</taxon>
        <taxon>Pseudomonadaceae</taxon>
        <taxon>Thiopseudomonas</taxon>
    </lineage>
</organism>
<dbReference type="PANTHER" id="PTHR30399:SF1">
    <property type="entry name" value="UTP PYROPHOSPHATASE"/>
    <property type="match status" value="1"/>
</dbReference>
<sequence length="231" mass="27488">MQHRFGTIEYQLKRRAVKHMRIQVLPPNGAVQVIVPHHASDSAIAHMLEARTDWIIKHQQNFLRRPQPIELQWVSGEQHYLWGNPYQLELIEQQGKHQVLLKQGNRLQLRVRPDTDTANKAKVMQAFYRQQLEQAVPALLEKWQPCMAVAVNEWRSKQMKTRWGTCNINAKRIWLNVELVKKPYPCLEYVVVHELAHLLEPSHNHRFVGFMDKFLPDWRERRKLLNQRPLI</sequence>
<keyword evidence="2" id="KW-0378">Hydrolase</keyword>
<proteinExistence type="predicted"/>
<dbReference type="Pfam" id="PF01863">
    <property type="entry name" value="YgjP-like"/>
    <property type="match status" value="1"/>
</dbReference>
<accession>A0ABT7SQI4</accession>
<name>A0ABT7SQI4_9GAMM</name>
<dbReference type="GO" id="GO:0008237">
    <property type="term" value="F:metallopeptidase activity"/>
    <property type="evidence" value="ECO:0007669"/>
    <property type="project" value="UniProtKB-KW"/>
</dbReference>
<keyword evidence="2" id="KW-0645">Protease</keyword>
<gene>
    <name evidence="2" type="ORF">QEZ41_08200</name>
</gene>
<feature type="domain" description="YgjP-like metallopeptidase" evidence="1">
    <location>
        <begin position="19"/>
        <end position="227"/>
    </location>
</feature>
<dbReference type="EC" id="3.4.-.-" evidence="2"/>
<dbReference type="PANTHER" id="PTHR30399">
    <property type="entry name" value="UNCHARACTERIZED PROTEIN YGJP"/>
    <property type="match status" value="1"/>
</dbReference>
<dbReference type="CDD" id="cd07344">
    <property type="entry name" value="M48_yhfN_like"/>
    <property type="match status" value="1"/>
</dbReference>
<dbReference type="Gene3D" id="3.30.2010.10">
    <property type="entry name" value="Metalloproteases ('zincins'), catalytic domain"/>
    <property type="match status" value="1"/>
</dbReference>
<comment type="caution">
    <text evidence="2">The sequence shown here is derived from an EMBL/GenBank/DDBJ whole genome shotgun (WGS) entry which is preliminary data.</text>
</comment>
<keyword evidence="2" id="KW-0482">Metalloprotease</keyword>
<evidence type="ECO:0000259" key="1">
    <source>
        <dbReference type="Pfam" id="PF01863"/>
    </source>
</evidence>
<keyword evidence="3" id="KW-1185">Reference proteome</keyword>
<evidence type="ECO:0000313" key="3">
    <source>
        <dbReference type="Proteomes" id="UP001241056"/>
    </source>
</evidence>
<evidence type="ECO:0000313" key="2">
    <source>
        <dbReference type="EMBL" id="MDM7858259.1"/>
    </source>
</evidence>
<reference evidence="2 3" key="1">
    <citation type="submission" date="2023-06" db="EMBL/GenBank/DDBJ databases">
        <title>Thiopseudomonas sp. CY1220 draft genome sequence.</title>
        <authorList>
            <person name="Zhao G."/>
            <person name="An M."/>
        </authorList>
    </citation>
    <scope>NUCLEOTIDE SEQUENCE [LARGE SCALE GENOMIC DNA]</scope>
    <source>
        <strain evidence="2 3">CY1220</strain>
    </source>
</reference>
<dbReference type="Proteomes" id="UP001241056">
    <property type="component" value="Unassembled WGS sequence"/>
</dbReference>
<dbReference type="EMBL" id="JAUCDY010000009">
    <property type="protein sequence ID" value="MDM7858259.1"/>
    <property type="molecule type" value="Genomic_DNA"/>
</dbReference>
<dbReference type="InterPro" id="IPR053136">
    <property type="entry name" value="UTP_pyrophosphatase-like"/>
</dbReference>